<evidence type="ECO:0000256" key="2">
    <source>
        <dbReference type="SAM" id="MobiDB-lite"/>
    </source>
</evidence>
<proteinExistence type="predicted"/>
<feature type="domain" description="Cas12f1-like TNB" evidence="3">
    <location>
        <begin position="68"/>
        <end position="132"/>
    </location>
</feature>
<evidence type="ECO:0000313" key="5">
    <source>
        <dbReference type="Proteomes" id="UP000031549"/>
    </source>
</evidence>
<dbReference type="InterPro" id="IPR010095">
    <property type="entry name" value="Cas12f1-like_TNB"/>
</dbReference>
<dbReference type="NCBIfam" id="TIGR01766">
    <property type="entry name" value="IS200/IS605 family accessory protein TnpB-like domain"/>
    <property type="match status" value="1"/>
</dbReference>
<dbReference type="EMBL" id="JTCM02000005">
    <property type="protein sequence ID" value="NEU71834.1"/>
    <property type="molecule type" value="Genomic_DNA"/>
</dbReference>
<evidence type="ECO:0000259" key="3">
    <source>
        <dbReference type="Pfam" id="PF07282"/>
    </source>
</evidence>
<accession>A0A846H5C0</accession>
<dbReference type="Proteomes" id="UP000031549">
    <property type="component" value="Unassembled WGS sequence"/>
</dbReference>
<evidence type="ECO:0000313" key="4">
    <source>
        <dbReference type="EMBL" id="NEU71834.1"/>
    </source>
</evidence>
<feature type="region of interest" description="Disordered" evidence="2">
    <location>
        <begin position="152"/>
        <end position="183"/>
    </location>
</feature>
<evidence type="ECO:0000256" key="1">
    <source>
        <dbReference type="ARBA" id="ARBA00023125"/>
    </source>
</evidence>
<dbReference type="Pfam" id="PF07282">
    <property type="entry name" value="Cas12f1-like_TNB"/>
    <property type="match status" value="1"/>
</dbReference>
<organism evidence="4 5">
    <name type="scientific">Hassallia byssoidea VB512170</name>
    <dbReference type="NCBI Taxonomy" id="1304833"/>
    <lineage>
        <taxon>Bacteria</taxon>
        <taxon>Bacillati</taxon>
        <taxon>Cyanobacteriota</taxon>
        <taxon>Cyanophyceae</taxon>
        <taxon>Nostocales</taxon>
        <taxon>Tolypothrichaceae</taxon>
        <taxon>Hassallia</taxon>
    </lineage>
</organism>
<protein>
    <submittedName>
        <fullName evidence="4">IS200/IS605 family element transposase accessory protein TnpB</fullName>
    </submittedName>
</protein>
<dbReference type="AlphaFoldDB" id="A0A846H5C0"/>
<comment type="caution">
    <text evidence="4">The sequence shown here is derived from an EMBL/GenBank/DDBJ whole genome shotgun (WGS) entry which is preliminary data.</text>
</comment>
<dbReference type="GO" id="GO:0003677">
    <property type="term" value="F:DNA binding"/>
    <property type="evidence" value="ECO:0007669"/>
    <property type="project" value="UniProtKB-KW"/>
</dbReference>
<sequence>MRRQREDYQWKAAKKIAGNADITAFEDLNIKAMKLRCKPKIDPETGRYVKNGQAAKAGLNKAISDASWYSLRQKTKHQAAKLGNHVIEVDPKYTSLECPECHHTSKDNRDKEKFVCEECSYSADADTTGALNQGHRGKEKLGIDSLRVVSPEVTAKETVEKPQASSESRDEPSNPANSTVKHRQLRLLTVKSVLVEVKSKAKPKRKTQVPSYTQLNLFDSFDRDVQESTS</sequence>
<gene>
    <name evidence="4" type="primary">tnpB</name>
    <name evidence="4" type="ORF">PI95_004395</name>
</gene>
<reference evidence="4 5" key="1">
    <citation type="journal article" date="2015" name="Genome Announc.">
        <title>Draft Genome Sequence of Cyanobacterium Hassallia byssoidea Strain VB512170, Isolated from Monuments in India.</title>
        <authorList>
            <person name="Singh D."/>
            <person name="Chandrababunaidu M.M."/>
            <person name="Panda A."/>
            <person name="Sen D."/>
            <person name="Bhattacharyya S."/>
            <person name="Adhikary S.P."/>
            <person name="Tripathy S."/>
        </authorList>
    </citation>
    <scope>NUCLEOTIDE SEQUENCE [LARGE SCALE GENOMIC DNA]</scope>
    <source>
        <strain evidence="4 5">VB512170</strain>
    </source>
</reference>
<name>A0A846H5C0_9CYAN</name>
<keyword evidence="5" id="KW-1185">Reference proteome</keyword>
<keyword evidence="1" id="KW-0238">DNA-binding</keyword>